<reference evidence="3 4" key="1">
    <citation type="submission" date="2016-02" db="EMBL/GenBank/DDBJ databases">
        <title>Genome analysis of coral dinoflagellate symbionts highlights evolutionary adaptations to a symbiotic lifestyle.</title>
        <authorList>
            <person name="Aranda M."/>
            <person name="Li Y."/>
            <person name="Liew Y.J."/>
            <person name="Baumgarten S."/>
            <person name="Simakov O."/>
            <person name="Wilson M."/>
            <person name="Piel J."/>
            <person name="Ashoor H."/>
            <person name="Bougouffa S."/>
            <person name="Bajic V.B."/>
            <person name="Ryu T."/>
            <person name="Ravasi T."/>
            <person name="Bayer T."/>
            <person name="Micklem G."/>
            <person name="Kim H."/>
            <person name="Bhak J."/>
            <person name="Lajeunesse T.C."/>
            <person name="Voolstra C.R."/>
        </authorList>
    </citation>
    <scope>NUCLEOTIDE SEQUENCE [LARGE SCALE GENOMIC DNA]</scope>
    <source>
        <strain evidence="3 4">CCMP2467</strain>
    </source>
</reference>
<protein>
    <recommendedName>
        <fullName evidence="2">RNase H type-1 domain-containing protein</fullName>
    </recommendedName>
</protein>
<dbReference type="Pfam" id="PF00075">
    <property type="entry name" value="RNase_H"/>
    <property type="match status" value="1"/>
</dbReference>
<dbReference type="Pfam" id="PF00078">
    <property type="entry name" value="RVT_1"/>
    <property type="match status" value="1"/>
</dbReference>
<dbReference type="GO" id="GO:0003676">
    <property type="term" value="F:nucleic acid binding"/>
    <property type="evidence" value="ECO:0007669"/>
    <property type="project" value="InterPro"/>
</dbReference>
<keyword evidence="4" id="KW-1185">Reference proteome</keyword>
<proteinExistence type="predicted"/>
<comment type="caution">
    <text evidence="3">The sequence shown here is derived from an EMBL/GenBank/DDBJ whole genome shotgun (WGS) entry which is preliminary data.</text>
</comment>
<evidence type="ECO:0000256" key="1">
    <source>
        <dbReference type="SAM" id="MobiDB-lite"/>
    </source>
</evidence>
<evidence type="ECO:0000313" key="3">
    <source>
        <dbReference type="EMBL" id="OLQ11845.1"/>
    </source>
</evidence>
<sequence>MPRLSALPAPMDLSCRLSEAFVRLHCLDVKVITIYGVPRCLPEAAAKNDLLLAWAYQRATLSCVPAIVAGDFNTCPTELPSWQAFQGLGWVELGEYASVVHDLHLPCTCKGATRYDTFLLPPSLFQFFSSADVLEDCHLFDSHAPMRLHLRMPGLAPSKWLWPLPRTFEGLMLNAANLAPAYNEVGVPLRPAFAPEVPEVSQGDKLRLWSTAVEDAVSRAIKLEHASQTQQNLRGLPRSCRGRCRPVERKKACPPRLPRAGRHGDPEPVAEDTSVLGRQRLRQLRRLTTFAQGLSKHLRGAFRGPLSPDGWPISLDKEWGAICRAPGYGASFQCWVLQWPCFEYYPLHRPELAFVNDLTSLVKFDVDALQRQAVAVKCKLFKYQLQVDATDFGGSRSFVRIRPPEKPPFTCVLLDHTAPARLLSRHTFQLCTFQVRDSKPFELLSQVSFAQVQGQVTDSQAETVTVLFPADDDIVLPSSGELRRLRHDSSWEGVVGSLMAYWSPIWNRESAQAASDLEDWPSYCHLVRLLTSPCSHISVNMLDEAAWLHVAHSLSPRKATGICGWHNKDLRLLPRDALVDLASILDQLLSAGFPDFLMKARVAVLSKVTTPDSAAQARPITILSCLFRLWARVLCSQVLQAWSLQLPRSITGCIKGRSALDLSYEVQALVEDSLCQQTDLSGFCLDLRKAFNFLPRAPLEDLLKRLGLPAYVATGWRLSLARVTRSFQIHGSLGPELPSSTAAPEGDPTSVLGMIAVCWFFVELLQGVVSPKAYVDNLSWSSDDPENHAPALLILEDFRQALSLEIDWHKTYQWATSSLSRNWWLTIGVDFLPGAVCMVESVKELGSYFQFTRRLSRGPFLQRVQEALQRLSKLGSDPQGLPTKAQVVQGGVWPFLFFGTEGIAPSCTTMHSLRSAAARAIIGNYHTLSPFAALGFLQGAQDPEIFLLCHHVSQLRRALVTSPSVASQVLRRLAGPTIKHRAVCGPAGALQVLLHRNDWTVQADGSFRGPLHCQFNLLSTSARQARNMFQLAWGSRVQDEIQHRNGLCNAPTPHTELSAATLHCFQPWEQKFLARSMCGGFMSGAERNTWSRDSTDLCPLCQELDTRSHRIFHCPALQDKRLPHQEVLNEVQRLLPHWTQMPFVSWPFEASVLQLFLAKLCLPALAAPPSDQQVLLFTDASAVHTTCTTARVTAWAVVQGHPPERAPDLLPSDLERTSLLSRFSVLGQGCTPGPQTVPRAELAALAWASNWASQRPSCSIIAYSDCQSALDLWHKWHRFGWNAIRNCANADLLNNIPRPSGMQVKKIKAHRSSAELHRCTNWDQWLAAGNQAADTAAKQACCDLPDALKAMADEVALHCKREQRLLKRFFRAILDMGVLDASKRRQEARQLHETQVLQVATASTLSELWGRFRTWQVPPTGLLSIPDAWEENWETWPFGLQYGRSMLSWLQHLRWHEPPATPANSWEVSYLEMMLSFSETAAVPPLVENVFSPGSYWPLVQARSQLQHVSLRQLVTCFRAALLQLGKLLGHAIFPCAEIKDVAYLRFFSIPAPCAGLAARPSLPGSGWIDLLEKLGSSDCAVELLAGTSWS</sequence>
<dbReference type="SUPFAM" id="SSF53098">
    <property type="entry name" value="Ribonuclease H-like"/>
    <property type="match status" value="1"/>
</dbReference>
<evidence type="ECO:0000313" key="4">
    <source>
        <dbReference type="Proteomes" id="UP000186817"/>
    </source>
</evidence>
<evidence type="ECO:0000259" key="2">
    <source>
        <dbReference type="PROSITE" id="PS50879"/>
    </source>
</evidence>
<dbReference type="InterPro" id="IPR036691">
    <property type="entry name" value="Endo/exonu/phosph_ase_sf"/>
</dbReference>
<dbReference type="Gene3D" id="3.30.420.10">
    <property type="entry name" value="Ribonuclease H-like superfamily/Ribonuclease H"/>
    <property type="match status" value="1"/>
</dbReference>
<dbReference type="EMBL" id="LSRX01000053">
    <property type="protein sequence ID" value="OLQ11845.1"/>
    <property type="molecule type" value="Genomic_DNA"/>
</dbReference>
<dbReference type="InterPro" id="IPR000477">
    <property type="entry name" value="RT_dom"/>
</dbReference>
<name>A0A1Q9EWU1_SYMMI</name>
<organism evidence="3 4">
    <name type="scientific">Symbiodinium microadriaticum</name>
    <name type="common">Dinoflagellate</name>
    <name type="synonym">Zooxanthella microadriatica</name>
    <dbReference type="NCBI Taxonomy" id="2951"/>
    <lineage>
        <taxon>Eukaryota</taxon>
        <taxon>Sar</taxon>
        <taxon>Alveolata</taxon>
        <taxon>Dinophyceae</taxon>
        <taxon>Suessiales</taxon>
        <taxon>Symbiodiniaceae</taxon>
        <taxon>Symbiodinium</taxon>
    </lineage>
</organism>
<dbReference type="Proteomes" id="UP000186817">
    <property type="component" value="Unassembled WGS sequence"/>
</dbReference>
<feature type="region of interest" description="Disordered" evidence="1">
    <location>
        <begin position="251"/>
        <end position="273"/>
    </location>
</feature>
<dbReference type="InterPro" id="IPR002156">
    <property type="entry name" value="RNaseH_domain"/>
</dbReference>
<feature type="domain" description="RNase H type-1" evidence="2">
    <location>
        <begin position="1170"/>
        <end position="1342"/>
    </location>
</feature>
<accession>A0A1Q9EWU1</accession>
<dbReference type="InterPro" id="IPR036397">
    <property type="entry name" value="RNaseH_sf"/>
</dbReference>
<dbReference type="GO" id="GO:0004523">
    <property type="term" value="F:RNA-DNA hybrid ribonuclease activity"/>
    <property type="evidence" value="ECO:0007669"/>
    <property type="project" value="InterPro"/>
</dbReference>
<dbReference type="OrthoDB" id="413173at2759"/>
<dbReference type="SUPFAM" id="SSF56219">
    <property type="entry name" value="DNase I-like"/>
    <property type="match status" value="1"/>
</dbReference>
<gene>
    <name evidence="3" type="ORF">AK812_SmicGene4284</name>
</gene>
<dbReference type="PROSITE" id="PS50879">
    <property type="entry name" value="RNASE_H_1"/>
    <property type="match status" value="1"/>
</dbReference>
<dbReference type="InterPro" id="IPR012337">
    <property type="entry name" value="RNaseH-like_sf"/>
</dbReference>